<dbReference type="GO" id="GO:0008228">
    <property type="term" value="P:opsonization"/>
    <property type="evidence" value="ECO:0007669"/>
    <property type="project" value="Ensembl"/>
</dbReference>
<evidence type="ECO:0000256" key="14">
    <source>
        <dbReference type="ARBA" id="ARBA00023153"/>
    </source>
</evidence>
<sequence length="244" mass="25780">MSLFPSLPLLLLIVVTASCIETENCENVQKTCPVIACGSSGINGLPGKDRHDGAKGEKGEPGQGLRGFQGPPGKVGPQGMPGPPGLPGQVGQKGDPGDDLGKEFTSARSRLKCHLYFPILGLIFPSGKKVGEKFYFTNGEKMTFDEVKTLCAQFQASVAIPTNAEENKAIQDIASGGAFLGITNEETDGQSVDLTGKRVTYQNWHDGEPNNAGSEEHCVTLLVDGTWNDITCSASFVAVCKYSA</sequence>
<accession>A0A8C9CSM5</accession>
<evidence type="ECO:0000256" key="10">
    <source>
        <dbReference type="ARBA" id="ARBA00022875"/>
    </source>
</evidence>
<evidence type="ECO:0000256" key="18">
    <source>
        <dbReference type="SAM" id="SignalP"/>
    </source>
</evidence>
<keyword evidence="6" id="KW-0430">Lectin</keyword>
<reference evidence="20" key="2">
    <citation type="submission" date="2025-08" db="UniProtKB">
        <authorList>
            <consortium name="Ensembl"/>
        </authorList>
    </citation>
    <scope>IDENTIFICATION</scope>
</reference>
<evidence type="ECO:0000256" key="17">
    <source>
        <dbReference type="SAM" id="MobiDB-lite"/>
    </source>
</evidence>
<dbReference type="SMART" id="SM00034">
    <property type="entry name" value="CLECT"/>
    <property type="match status" value="1"/>
</dbReference>
<dbReference type="GeneTree" id="ENSGT00940000154368"/>
<dbReference type="GO" id="GO:0001867">
    <property type="term" value="P:complement activation, lectin pathway"/>
    <property type="evidence" value="ECO:0007669"/>
    <property type="project" value="UniProtKB-KW"/>
</dbReference>
<keyword evidence="13" id="KW-0176">Collagen</keyword>
<dbReference type="GO" id="GO:1905370">
    <property type="term" value="C:serine-type endopeptidase complex"/>
    <property type="evidence" value="ECO:0007669"/>
    <property type="project" value="Ensembl"/>
</dbReference>
<protein>
    <recommendedName>
        <fullName evidence="2">Mannose-binding protein C</fullName>
    </recommendedName>
</protein>
<keyword evidence="5 18" id="KW-0732">Signal</keyword>
<dbReference type="SUPFAM" id="SSF56436">
    <property type="entry name" value="C-type lectin-like"/>
    <property type="match status" value="1"/>
</dbReference>
<dbReference type="GO" id="GO:0005771">
    <property type="term" value="C:multivesicular body"/>
    <property type="evidence" value="ECO:0007669"/>
    <property type="project" value="TreeGrafter"/>
</dbReference>
<dbReference type="GO" id="GO:1903028">
    <property type="term" value="P:positive regulation of opsonization"/>
    <property type="evidence" value="ECO:0007669"/>
    <property type="project" value="Ensembl"/>
</dbReference>
<feature type="chain" id="PRO_5034718892" description="Mannose-binding protein C" evidence="18">
    <location>
        <begin position="20"/>
        <end position="244"/>
    </location>
</feature>
<dbReference type="GO" id="GO:0002233">
    <property type="term" value="P:leukocyte chemotaxis involved in immune response"/>
    <property type="evidence" value="ECO:0007669"/>
    <property type="project" value="Ensembl"/>
</dbReference>
<keyword evidence="3" id="KW-0964">Secreted</keyword>
<reference evidence="20" key="1">
    <citation type="submission" date="2019-08" db="EMBL/GenBank/DDBJ databases">
        <title>Phocoena sinus (Vaquita) genome, mPhoSin1, primary haplotype.</title>
        <authorList>
            <person name="Morin P."/>
            <person name="Mountcastle J."/>
            <person name="Fungtammasan C."/>
            <person name="Rhie A."/>
            <person name="Rojas-Bracho L."/>
            <person name="Smith C.R."/>
            <person name="Taylor B.L."/>
            <person name="Gulland F.M.D."/>
            <person name="Musser W."/>
            <person name="Houck M."/>
            <person name="Haase B."/>
            <person name="Paez S."/>
            <person name="Howe K."/>
            <person name="Torrance J."/>
            <person name="Formenti G."/>
            <person name="Phillippy A."/>
            <person name="Ryder O."/>
            <person name="Jarvis E.D."/>
            <person name="Fedrigo O."/>
        </authorList>
    </citation>
    <scope>NUCLEOTIDE SEQUENCE [LARGE SCALE GENOMIC DNA]</scope>
</reference>
<dbReference type="InterPro" id="IPR018378">
    <property type="entry name" value="C-type_lectin_CS"/>
</dbReference>
<dbReference type="GO" id="GO:0005537">
    <property type="term" value="F:D-mannose binding"/>
    <property type="evidence" value="ECO:0007669"/>
    <property type="project" value="UniProtKB-KW"/>
</dbReference>
<evidence type="ECO:0000256" key="7">
    <source>
        <dbReference type="ARBA" id="ARBA00022737"/>
    </source>
</evidence>
<dbReference type="PROSITE" id="PS50041">
    <property type="entry name" value="C_TYPE_LECTIN_2"/>
    <property type="match status" value="1"/>
</dbReference>
<keyword evidence="4" id="KW-0399">Innate immunity</keyword>
<evidence type="ECO:0000256" key="4">
    <source>
        <dbReference type="ARBA" id="ARBA00022588"/>
    </source>
</evidence>
<dbReference type="PANTHER" id="PTHR24024:SF34">
    <property type="entry name" value="MANNOSE-BINDING PROTEIN C"/>
    <property type="match status" value="1"/>
</dbReference>
<evidence type="ECO:0000256" key="9">
    <source>
        <dbReference type="ARBA" id="ARBA00022859"/>
    </source>
</evidence>
<dbReference type="Gene3D" id="3.10.100.10">
    <property type="entry name" value="Mannose-Binding Protein A, subunit A"/>
    <property type="match status" value="1"/>
</dbReference>
<keyword evidence="10" id="KW-0180">Complement pathway</keyword>
<evidence type="ECO:0000256" key="3">
    <source>
        <dbReference type="ARBA" id="ARBA00022525"/>
    </source>
</evidence>
<keyword evidence="11" id="KW-0465">Mannose-binding</keyword>
<dbReference type="InterPro" id="IPR016186">
    <property type="entry name" value="C-type_lectin-like/link_sf"/>
</dbReference>
<dbReference type="InterPro" id="IPR008160">
    <property type="entry name" value="Collagen"/>
</dbReference>
<feature type="compositionally biased region" description="Basic and acidic residues" evidence="17">
    <location>
        <begin position="47"/>
        <end position="60"/>
    </location>
</feature>
<dbReference type="GO" id="GO:0001905">
    <property type="term" value="P:activation of membrane attack complex"/>
    <property type="evidence" value="ECO:0007669"/>
    <property type="project" value="Ensembl"/>
</dbReference>
<evidence type="ECO:0000256" key="2">
    <source>
        <dbReference type="ARBA" id="ARBA00021805"/>
    </source>
</evidence>
<dbReference type="GO" id="GO:0042802">
    <property type="term" value="F:identical protein binding"/>
    <property type="evidence" value="ECO:0007669"/>
    <property type="project" value="Ensembl"/>
</dbReference>
<evidence type="ECO:0000256" key="6">
    <source>
        <dbReference type="ARBA" id="ARBA00022734"/>
    </source>
</evidence>
<dbReference type="GO" id="GO:0140374">
    <property type="term" value="P:antiviral innate immune response"/>
    <property type="evidence" value="ECO:0007669"/>
    <property type="project" value="Ensembl"/>
</dbReference>
<keyword evidence="12" id="KW-0175">Coiled coil</keyword>
<keyword evidence="15" id="KW-1015">Disulfide bond</keyword>
<feature type="compositionally biased region" description="Low complexity" evidence="17">
    <location>
        <begin position="68"/>
        <end position="78"/>
    </location>
</feature>
<keyword evidence="8" id="KW-0106">Calcium</keyword>
<evidence type="ECO:0000256" key="1">
    <source>
        <dbReference type="ARBA" id="ARBA00004613"/>
    </source>
</evidence>
<dbReference type="GO" id="GO:0005102">
    <property type="term" value="F:signaling receptor binding"/>
    <property type="evidence" value="ECO:0007669"/>
    <property type="project" value="Ensembl"/>
</dbReference>
<name>A0A8C9CSM5_PHOSS</name>
<dbReference type="GO" id="GO:0005615">
    <property type="term" value="C:extracellular space"/>
    <property type="evidence" value="ECO:0007669"/>
    <property type="project" value="Ensembl"/>
</dbReference>
<dbReference type="AlphaFoldDB" id="A0A8C9CSM5"/>
<dbReference type="GO" id="GO:0005581">
    <property type="term" value="C:collagen trimer"/>
    <property type="evidence" value="ECO:0007669"/>
    <property type="project" value="UniProtKB-KW"/>
</dbReference>
<dbReference type="InterPro" id="IPR001304">
    <property type="entry name" value="C-type_lectin-like"/>
</dbReference>
<dbReference type="GO" id="GO:0038187">
    <property type="term" value="F:pattern recognition receptor activity"/>
    <property type="evidence" value="ECO:0007669"/>
    <property type="project" value="Ensembl"/>
</dbReference>
<evidence type="ECO:0000313" key="20">
    <source>
        <dbReference type="Ensembl" id="ENSPSNP00000026686.1"/>
    </source>
</evidence>
<dbReference type="GO" id="GO:0048306">
    <property type="term" value="F:calcium-dependent protein binding"/>
    <property type="evidence" value="ECO:0007669"/>
    <property type="project" value="Ensembl"/>
</dbReference>
<comment type="subcellular location">
    <subcellularLocation>
        <location evidence="1">Secreted</location>
    </subcellularLocation>
</comment>
<keyword evidence="7" id="KW-0677">Repeat</keyword>
<feature type="region of interest" description="Disordered" evidence="17">
    <location>
        <begin position="46"/>
        <end position="103"/>
    </location>
</feature>
<evidence type="ECO:0000256" key="8">
    <source>
        <dbReference type="ARBA" id="ARBA00022837"/>
    </source>
</evidence>
<evidence type="ECO:0000256" key="12">
    <source>
        <dbReference type="ARBA" id="ARBA00023054"/>
    </source>
</evidence>
<dbReference type="GO" id="GO:0031638">
    <property type="term" value="P:zymogen activation"/>
    <property type="evidence" value="ECO:0007669"/>
    <property type="project" value="Ensembl"/>
</dbReference>
<dbReference type="Proteomes" id="UP000694554">
    <property type="component" value="Chromosome 16"/>
</dbReference>
<dbReference type="Ensembl" id="ENSPSNT00000030001.1">
    <property type="protein sequence ID" value="ENSPSNP00000026686.1"/>
    <property type="gene ID" value="ENSPSNG00000019440.1"/>
</dbReference>
<dbReference type="GO" id="GO:0006958">
    <property type="term" value="P:complement activation, classical pathway"/>
    <property type="evidence" value="ECO:0007669"/>
    <property type="project" value="UniProtKB-KW"/>
</dbReference>
<keyword evidence="14" id="KW-1018">Complement activation lectin pathway</keyword>
<feature type="signal peptide" evidence="18">
    <location>
        <begin position="1"/>
        <end position="19"/>
    </location>
</feature>
<organism evidence="20 21">
    <name type="scientific">Phocoena sinus</name>
    <name type="common">Vaquita</name>
    <dbReference type="NCBI Taxonomy" id="42100"/>
    <lineage>
        <taxon>Eukaryota</taxon>
        <taxon>Metazoa</taxon>
        <taxon>Chordata</taxon>
        <taxon>Craniata</taxon>
        <taxon>Vertebrata</taxon>
        <taxon>Euteleostomi</taxon>
        <taxon>Mammalia</taxon>
        <taxon>Eutheria</taxon>
        <taxon>Laurasiatheria</taxon>
        <taxon>Artiodactyla</taxon>
        <taxon>Whippomorpha</taxon>
        <taxon>Cetacea</taxon>
        <taxon>Odontoceti</taxon>
        <taxon>Phocoenidae</taxon>
        <taxon>Phocoena</taxon>
    </lineage>
</organism>
<evidence type="ECO:0000256" key="16">
    <source>
        <dbReference type="ARBA" id="ARBA00023278"/>
    </source>
</evidence>
<evidence type="ECO:0000256" key="5">
    <source>
        <dbReference type="ARBA" id="ARBA00022729"/>
    </source>
</evidence>
<keyword evidence="16" id="KW-0379">Hydroxylation</keyword>
<dbReference type="InterPro" id="IPR051077">
    <property type="entry name" value="Ca-dependent_lectin"/>
</dbReference>
<dbReference type="GO" id="GO:0002752">
    <property type="term" value="P:cell surface pattern recognition receptor signaling pathway"/>
    <property type="evidence" value="ECO:0007669"/>
    <property type="project" value="Ensembl"/>
</dbReference>
<evidence type="ECO:0000256" key="15">
    <source>
        <dbReference type="ARBA" id="ARBA00023157"/>
    </source>
</evidence>
<proteinExistence type="predicted"/>
<keyword evidence="21" id="KW-1185">Reference proteome</keyword>
<evidence type="ECO:0000256" key="11">
    <source>
        <dbReference type="ARBA" id="ARBA00023035"/>
    </source>
</evidence>
<dbReference type="Pfam" id="PF00059">
    <property type="entry name" value="Lectin_C"/>
    <property type="match status" value="1"/>
</dbReference>
<dbReference type="GO" id="GO:0048525">
    <property type="term" value="P:negative regulation of viral process"/>
    <property type="evidence" value="ECO:0007669"/>
    <property type="project" value="Ensembl"/>
</dbReference>
<gene>
    <name evidence="20" type="primary">MBL2</name>
</gene>
<dbReference type="GO" id="GO:0051873">
    <property type="term" value="P:killing by host of symbiont cells"/>
    <property type="evidence" value="ECO:0007669"/>
    <property type="project" value="Ensembl"/>
</dbReference>
<dbReference type="PROSITE" id="PS00615">
    <property type="entry name" value="C_TYPE_LECTIN_1"/>
    <property type="match status" value="1"/>
</dbReference>
<dbReference type="InterPro" id="IPR016187">
    <property type="entry name" value="CTDL_fold"/>
</dbReference>
<reference evidence="20" key="3">
    <citation type="submission" date="2025-09" db="UniProtKB">
        <authorList>
            <consortium name="Ensembl"/>
        </authorList>
    </citation>
    <scope>IDENTIFICATION</scope>
</reference>
<dbReference type="GO" id="GO:0050830">
    <property type="term" value="P:defense response to Gram-positive bacterium"/>
    <property type="evidence" value="ECO:0007669"/>
    <property type="project" value="Ensembl"/>
</dbReference>
<dbReference type="FunFam" id="3.10.100.10:FF:000088">
    <property type="entry name" value="Mannose-binding protein A"/>
    <property type="match status" value="1"/>
</dbReference>
<dbReference type="Pfam" id="PF01391">
    <property type="entry name" value="Collagen"/>
    <property type="match status" value="1"/>
</dbReference>
<keyword evidence="9" id="KW-0391">Immunity</keyword>
<dbReference type="PANTHER" id="PTHR24024">
    <property type="entry name" value="PULMONARY SURFACTANT-ASSOCIATED PROTEIN A"/>
    <property type="match status" value="1"/>
</dbReference>
<dbReference type="GO" id="GO:0106139">
    <property type="term" value="C:symbiont cell surface"/>
    <property type="evidence" value="ECO:0007669"/>
    <property type="project" value="Ensembl"/>
</dbReference>
<feature type="domain" description="C-type lectin" evidence="19">
    <location>
        <begin position="130"/>
        <end position="241"/>
    </location>
</feature>
<evidence type="ECO:0000256" key="13">
    <source>
        <dbReference type="ARBA" id="ARBA00023119"/>
    </source>
</evidence>
<evidence type="ECO:0000259" key="19">
    <source>
        <dbReference type="PROSITE" id="PS50041"/>
    </source>
</evidence>
<evidence type="ECO:0000313" key="21">
    <source>
        <dbReference type="Proteomes" id="UP000694554"/>
    </source>
</evidence>